<protein>
    <recommendedName>
        <fullName evidence="3">DUF8094 domain-containing protein</fullName>
    </recommendedName>
</protein>
<evidence type="ECO:0000256" key="1">
    <source>
        <dbReference type="SAM" id="MobiDB-lite"/>
    </source>
</evidence>
<evidence type="ECO:0000313" key="4">
    <source>
        <dbReference type="EMBL" id="PYC77355.1"/>
    </source>
</evidence>
<organism evidence="4 5">
    <name type="scientific">Streptomyces tateyamensis</name>
    <dbReference type="NCBI Taxonomy" id="565073"/>
    <lineage>
        <taxon>Bacteria</taxon>
        <taxon>Bacillati</taxon>
        <taxon>Actinomycetota</taxon>
        <taxon>Actinomycetes</taxon>
        <taxon>Kitasatosporales</taxon>
        <taxon>Streptomycetaceae</taxon>
        <taxon>Streptomyces</taxon>
    </lineage>
</organism>
<accession>A0A2V4NZR3</accession>
<feature type="chain" id="PRO_5038444431" description="DUF8094 domain-containing protein" evidence="2">
    <location>
        <begin position="27"/>
        <end position="368"/>
    </location>
</feature>
<reference evidence="4 5" key="1">
    <citation type="submission" date="2018-03" db="EMBL/GenBank/DDBJ databases">
        <title>Bioinformatic expansion and discovery of thiopeptide antibiotics.</title>
        <authorList>
            <person name="Schwalen C.J."/>
            <person name="Hudson G.A."/>
            <person name="Mitchell D.A."/>
        </authorList>
    </citation>
    <scope>NUCLEOTIDE SEQUENCE [LARGE SCALE GENOMIC DNA]</scope>
    <source>
        <strain evidence="4 5">ATCC 21389</strain>
    </source>
</reference>
<evidence type="ECO:0000259" key="3">
    <source>
        <dbReference type="Pfam" id="PF26366"/>
    </source>
</evidence>
<dbReference type="AlphaFoldDB" id="A0A2V4NZR3"/>
<dbReference type="Proteomes" id="UP000248039">
    <property type="component" value="Unassembled WGS sequence"/>
</dbReference>
<keyword evidence="5" id="KW-1185">Reference proteome</keyword>
<comment type="caution">
    <text evidence="4">The sequence shown here is derived from an EMBL/GenBank/DDBJ whole genome shotgun (WGS) entry which is preliminary data.</text>
</comment>
<dbReference type="Pfam" id="PF26366">
    <property type="entry name" value="DUF8094"/>
    <property type="match status" value="2"/>
</dbReference>
<feature type="compositionally biased region" description="Low complexity" evidence="1">
    <location>
        <begin position="33"/>
        <end position="54"/>
    </location>
</feature>
<name>A0A2V4NZR3_9ACTN</name>
<dbReference type="EMBL" id="PYBW01000068">
    <property type="protein sequence ID" value="PYC77355.1"/>
    <property type="molecule type" value="Genomic_DNA"/>
</dbReference>
<feature type="compositionally biased region" description="Low complexity" evidence="1">
    <location>
        <begin position="174"/>
        <end position="189"/>
    </location>
</feature>
<evidence type="ECO:0000256" key="2">
    <source>
        <dbReference type="SAM" id="SignalP"/>
    </source>
</evidence>
<feature type="signal peptide" evidence="2">
    <location>
        <begin position="1"/>
        <end position="26"/>
    </location>
</feature>
<evidence type="ECO:0000313" key="5">
    <source>
        <dbReference type="Proteomes" id="UP000248039"/>
    </source>
</evidence>
<feature type="domain" description="DUF8094" evidence="3">
    <location>
        <begin position="194"/>
        <end position="353"/>
    </location>
</feature>
<sequence length="368" mass="38800">MITRKQARGWSALGAAALLTMGVAGCTSGSGSGTAPVSSASGASGSATASATPSFTEAQAQQVFERYVRERQAATEKGDTEALARVEDGQLLKENRAEAQLHQANGTKNEPIRPVRPVYLIPRTGSGEPQSFAVLSKTEGRETDRSSTLTFFTRDRAGGEWKAVVATWVVTEAPSTTAPTDAPSSTPAPGQRSVRPTVMPALARGASGGVELSPTAETDAGVCGRYAQYLSFTVPAGKPESADFERGDFTSGLVDYFNGWDQKVLERSLSFRSLTNALPTFRLKDGGSLVTCTLEGTYLDRGRTPANWIEPDGDTDALLGRGRKWSSIEEVWSVPAVVEVPQGGGPATVLSSEAYGATKLSVTGVEWK</sequence>
<feature type="domain" description="DUF8094" evidence="3">
    <location>
        <begin position="51"/>
        <end position="173"/>
    </location>
</feature>
<dbReference type="InterPro" id="IPR058407">
    <property type="entry name" value="DUF8094"/>
</dbReference>
<gene>
    <name evidence="4" type="ORF">C7C46_19160</name>
</gene>
<keyword evidence="2" id="KW-0732">Signal</keyword>
<dbReference type="PROSITE" id="PS51257">
    <property type="entry name" value="PROKAR_LIPOPROTEIN"/>
    <property type="match status" value="1"/>
</dbReference>
<feature type="region of interest" description="Disordered" evidence="1">
    <location>
        <begin position="174"/>
        <end position="194"/>
    </location>
</feature>
<feature type="region of interest" description="Disordered" evidence="1">
    <location>
        <begin position="25"/>
        <end position="55"/>
    </location>
</feature>
<proteinExistence type="predicted"/>